<evidence type="ECO:0000313" key="1">
    <source>
        <dbReference type="EMBL" id="GAA4710769.1"/>
    </source>
</evidence>
<name>A0ABP8XQC7_9PSEU</name>
<dbReference type="Proteomes" id="UP001500325">
    <property type="component" value="Unassembled WGS sequence"/>
</dbReference>
<gene>
    <name evidence="1" type="ORF">GCM10023215_60870</name>
</gene>
<comment type="caution">
    <text evidence="1">The sequence shown here is derived from an EMBL/GenBank/DDBJ whole genome shotgun (WGS) entry which is preliminary data.</text>
</comment>
<organism evidence="1 2">
    <name type="scientific">Pseudonocardia yuanmonensis</name>
    <dbReference type="NCBI Taxonomy" id="1095914"/>
    <lineage>
        <taxon>Bacteria</taxon>
        <taxon>Bacillati</taxon>
        <taxon>Actinomycetota</taxon>
        <taxon>Actinomycetes</taxon>
        <taxon>Pseudonocardiales</taxon>
        <taxon>Pseudonocardiaceae</taxon>
        <taxon>Pseudonocardia</taxon>
    </lineage>
</organism>
<sequence length="133" mass="14255">MIAARLKALAAECGEPLRPGASEADVVILAAECIALFGAEPPRAFLWLLRAMDGFEANGLRVFGTRELVEHNQAIRDPGGLDEYLVLAEGSSARYAVHLPTQERHELGIVPTDVLAVHRDLTSLLTAAVNAQS</sequence>
<keyword evidence="2" id="KW-1185">Reference proteome</keyword>
<accession>A0ABP8XQC7</accession>
<dbReference type="RefSeq" id="WP_345384231.1">
    <property type="nucleotide sequence ID" value="NZ_BAABIC010000030.1"/>
</dbReference>
<dbReference type="EMBL" id="BAABIC010000030">
    <property type="protein sequence ID" value="GAA4710769.1"/>
    <property type="molecule type" value="Genomic_DNA"/>
</dbReference>
<protein>
    <recommendedName>
        <fullName evidence="3">SMI1/KNR4 family protein</fullName>
    </recommendedName>
</protein>
<evidence type="ECO:0008006" key="3">
    <source>
        <dbReference type="Google" id="ProtNLM"/>
    </source>
</evidence>
<proteinExistence type="predicted"/>
<evidence type="ECO:0000313" key="2">
    <source>
        <dbReference type="Proteomes" id="UP001500325"/>
    </source>
</evidence>
<reference evidence="2" key="1">
    <citation type="journal article" date="2019" name="Int. J. Syst. Evol. Microbiol.">
        <title>The Global Catalogue of Microorganisms (GCM) 10K type strain sequencing project: providing services to taxonomists for standard genome sequencing and annotation.</title>
        <authorList>
            <consortium name="The Broad Institute Genomics Platform"/>
            <consortium name="The Broad Institute Genome Sequencing Center for Infectious Disease"/>
            <person name="Wu L."/>
            <person name="Ma J."/>
        </authorList>
    </citation>
    <scope>NUCLEOTIDE SEQUENCE [LARGE SCALE GENOMIC DNA]</scope>
    <source>
        <strain evidence="2">JCM 18055</strain>
    </source>
</reference>